<keyword evidence="2" id="KW-0472">Membrane</keyword>
<evidence type="ECO:0000256" key="2">
    <source>
        <dbReference type="SAM" id="Phobius"/>
    </source>
</evidence>
<organism evidence="3 4">
    <name type="scientific">Streptosporangium longisporum</name>
    <dbReference type="NCBI Taxonomy" id="46187"/>
    <lineage>
        <taxon>Bacteria</taxon>
        <taxon>Bacillati</taxon>
        <taxon>Actinomycetota</taxon>
        <taxon>Actinomycetes</taxon>
        <taxon>Streptosporangiales</taxon>
        <taxon>Streptosporangiaceae</taxon>
        <taxon>Streptosporangium</taxon>
    </lineage>
</organism>
<evidence type="ECO:0000313" key="3">
    <source>
        <dbReference type="EMBL" id="GAA3024961.1"/>
    </source>
</evidence>
<keyword evidence="4" id="KW-1185">Reference proteome</keyword>
<protein>
    <submittedName>
        <fullName evidence="3">Uncharacterized protein</fullName>
    </submittedName>
</protein>
<evidence type="ECO:0000256" key="1">
    <source>
        <dbReference type="SAM" id="MobiDB-lite"/>
    </source>
</evidence>
<accession>A0ABN3YCA2</accession>
<reference evidence="3 4" key="1">
    <citation type="journal article" date="2019" name="Int. J. Syst. Evol. Microbiol.">
        <title>The Global Catalogue of Microorganisms (GCM) 10K type strain sequencing project: providing services to taxonomists for standard genome sequencing and annotation.</title>
        <authorList>
            <consortium name="The Broad Institute Genomics Platform"/>
            <consortium name="The Broad Institute Genome Sequencing Center for Infectious Disease"/>
            <person name="Wu L."/>
            <person name="Ma J."/>
        </authorList>
    </citation>
    <scope>NUCLEOTIDE SEQUENCE [LARGE SCALE GENOMIC DNA]</scope>
    <source>
        <strain evidence="3 4">JCM 3106</strain>
    </source>
</reference>
<feature type="transmembrane region" description="Helical" evidence="2">
    <location>
        <begin position="41"/>
        <end position="59"/>
    </location>
</feature>
<evidence type="ECO:0000313" key="4">
    <source>
        <dbReference type="Proteomes" id="UP001499930"/>
    </source>
</evidence>
<feature type="region of interest" description="Disordered" evidence="1">
    <location>
        <begin position="1"/>
        <end position="23"/>
    </location>
</feature>
<dbReference type="EMBL" id="BAAAWD010000015">
    <property type="protein sequence ID" value="GAA3024961.1"/>
    <property type="molecule type" value="Genomic_DNA"/>
</dbReference>
<proteinExistence type="predicted"/>
<dbReference type="Proteomes" id="UP001499930">
    <property type="component" value="Unassembled WGS sequence"/>
</dbReference>
<name>A0ABN3YCA2_9ACTN</name>
<dbReference type="RefSeq" id="WP_344900923.1">
    <property type="nucleotide sequence ID" value="NZ_BAAAWD010000015.1"/>
</dbReference>
<feature type="compositionally biased region" description="Basic and acidic residues" evidence="1">
    <location>
        <begin position="1"/>
        <end position="12"/>
    </location>
</feature>
<gene>
    <name evidence="3" type="ORF">GCM10017559_58190</name>
</gene>
<sequence>MTITESELREILNGDEDEGRGGGVTVADVHRRVRAIRRRRWAAGGAVAAALAAAVALTTPGGGVADDLDVWTGVMARPSPTVPTMSRPPGDLYPGNVIAKGGYTIGGTREELRIGPGGKPLHVTLRCSGPMRRAVVWMGDGSSQLHQCGTGPDGHTTNIYRRLEGVGVVPGGNRPAEGQVVSAVVLPREFQGDDVFEGWQEELAAARPFPLEWSLTVREMIPPVCRDNIRQLDPRTGKMVQLDCAGKGGTPSAGSP</sequence>
<keyword evidence="2" id="KW-0812">Transmembrane</keyword>
<keyword evidence="2" id="KW-1133">Transmembrane helix</keyword>
<comment type="caution">
    <text evidence="3">The sequence shown here is derived from an EMBL/GenBank/DDBJ whole genome shotgun (WGS) entry which is preliminary data.</text>
</comment>